<dbReference type="Gene3D" id="1.10.3370.10">
    <property type="entry name" value="SecY subunit domain"/>
    <property type="match status" value="1"/>
</dbReference>
<evidence type="ECO:0000256" key="1">
    <source>
        <dbReference type="ARBA" id="ARBA00004141"/>
    </source>
</evidence>
<organism evidence="11 12">
    <name type="scientific">Clostridium porci</name>
    <dbReference type="NCBI Taxonomy" id="2605778"/>
    <lineage>
        <taxon>Bacteria</taxon>
        <taxon>Bacillati</taxon>
        <taxon>Bacillota</taxon>
        <taxon>Clostridia</taxon>
        <taxon>Eubacteriales</taxon>
        <taxon>Clostridiaceae</taxon>
        <taxon>Clostridium</taxon>
    </lineage>
</organism>
<dbReference type="RefSeq" id="WP_154471990.1">
    <property type="nucleotide sequence ID" value="NZ_VUMD01000006.1"/>
</dbReference>
<evidence type="ECO:0000256" key="7">
    <source>
        <dbReference type="ARBA" id="ARBA00023010"/>
    </source>
</evidence>
<keyword evidence="3 9" id="KW-0813">Transport</keyword>
<feature type="transmembrane region" description="Helical" evidence="9">
    <location>
        <begin position="146"/>
        <end position="165"/>
    </location>
</feature>
<feature type="transmembrane region" description="Helical" evidence="9">
    <location>
        <begin position="15"/>
        <end position="34"/>
    </location>
</feature>
<dbReference type="InterPro" id="IPR026593">
    <property type="entry name" value="SecY"/>
</dbReference>
<comment type="caution">
    <text evidence="11">The sequence shown here is derived from an EMBL/GenBank/DDBJ whole genome shotgun (WGS) entry which is preliminary data.</text>
</comment>
<dbReference type="InterPro" id="IPR030659">
    <property type="entry name" value="SecY_CS"/>
</dbReference>
<dbReference type="GO" id="GO:0005886">
    <property type="term" value="C:plasma membrane"/>
    <property type="evidence" value="ECO:0007669"/>
    <property type="project" value="UniProtKB-SubCell"/>
</dbReference>
<feature type="transmembrane region" description="Helical" evidence="9">
    <location>
        <begin position="72"/>
        <end position="93"/>
    </location>
</feature>
<comment type="caution">
    <text evidence="9">Lacks conserved residue(s) required for the propagation of feature annotation.</text>
</comment>
<gene>
    <name evidence="9 11" type="primary">secY</name>
    <name evidence="11" type="ORF">FYJ39_08175</name>
</gene>
<evidence type="ECO:0000313" key="12">
    <source>
        <dbReference type="Proteomes" id="UP000429958"/>
    </source>
</evidence>
<dbReference type="InterPro" id="IPR023201">
    <property type="entry name" value="SecY_dom_sf"/>
</dbReference>
<evidence type="ECO:0000256" key="8">
    <source>
        <dbReference type="ARBA" id="ARBA00023136"/>
    </source>
</evidence>
<dbReference type="GO" id="GO:0065002">
    <property type="term" value="P:intracellular protein transmembrane transport"/>
    <property type="evidence" value="ECO:0007669"/>
    <property type="project" value="UniProtKB-UniRule"/>
</dbReference>
<feature type="transmembrane region" description="Helical" evidence="9">
    <location>
        <begin position="308"/>
        <end position="330"/>
    </location>
</feature>
<accession>A0A7X2NKV1</accession>
<evidence type="ECO:0000256" key="5">
    <source>
        <dbReference type="ARBA" id="ARBA00022927"/>
    </source>
</evidence>
<dbReference type="AlphaFoldDB" id="A0A7X2NKV1"/>
<evidence type="ECO:0000256" key="4">
    <source>
        <dbReference type="ARBA" id="ARBA00022692"/>
    </source>
</evidence>
<dbReference type="InterPro" id="IPR002208">
    <property type="entry name" value="SecY/SEC61-alpha"/>
</dbReference>
<dbReference type="Pfam" id="PF00344">
    <property type="entry name" value="SecY"/>
    <property type="match status" value="1"/>
</dbReference>
<evidence type="ECO:0000313" key="11">
    <source>
        <dbReference type="EMBL" id="MSS36546.1"/>
    </source>
</evidence>
<keyword evidence="4 9" id="KW-0812">Transmembrane</keyword>
<evidence type="ECO:0000256" key="9">
    <source>
        <dbReference type="HAMAP-Rule" id="MF_01465"/>
    </source>
</evidence>
<dbReference type="PROSITE" id="PS00755">
    <property type="entry name" value="SECY_1"/>
    <property type="match status" value="1"/>
</dbReference>
<feature type="transmembrane region" description="Helical" evidence="9">
    <location>
        <begin position="114"/>
        <end position="134"/>
    </location>
</feature>
<reference evidence="11 12" key="1">
    <citation type="submission" date="2019-08" db="EMBL/GenBank/DDBJ databases">
        <title>In-depth cultivation of the pig gut microbiome towards novel bacterial diversity and tailored functional studies.</title>
        <authorList>
            <person name="Wylensek D."/>
            <person name="Hitch T.C.A."/>
            <person name="Clavel T."/>
        </authorList>
    </citation>
    <scope>NUCLEOTIDE SEQUENCE [LARGE SCALE GENOMIC DNA]</scope>
    <source>
        <strain evidence="11 12">WCA-389-WT-23D1</strain>
    </source>
</reference>
<comment type="subunit">
    <text evidence="9">Component of the Sec protein translocase complex. Heterotrimer consisting of SecY, SecE and SecG subunits. The heterotrimers can form oligomers, although 1 heterotrimer is thought to be able to translocate proteins. Interacts with the ribosome. Interacts with SecDF, and other proteins may be involved. Interacts with SecA.</text>
</comment>
<protein>
    <recommendedName>
        <fullName evidence="9">Protein translocase subunit SecY</fullName>
    </recommendedName>
</protein>
<dbReference type="HAMAP" id="MF_01465">
    <property type="entry name" value="SecY"/>
    <property type="match status" value="1"/>
</dbReference>
<evidence type="ECO:0000256" key="2">
    <source>
        <dbReference type="ARBA" id="ARBA00005751"/>
    </source>
</evidence>
<feature type="transmembrane region" description="Helical" evidence="9">
    <location>
        <begin position="370"/>
        <end position="388"/>
    </location>
</feature>
<name>A0A7X2NKV1_9CLOT</name>
<feature type="transmembrane region" description="Helical" evidence="9">
    <location>
        <begin position="256"/>
        <end position="279"/>
    </location>
</feature>
<dbReference type="GO" id="GO:0043952">
    <property type="term" value="P:protein transport by the Sec complex"/>
    <property type="evidence" value="ECO:0007669"/>
    <property type="project" value="UniProtKB-UniRule"/>
</dbReference>
<dbReference type="PIRSF" id="PIRSF004557">
    <property type="entry name" value="SecY"/>
    <property type="match status" value="1"/>
</dbReference>
<dbReference type="Proteomes" id="UP000429958">
    <property type="component" value="Unassembled WGS sequence"/>
</dbReference>
<dbReference type="EMBL" id="VUMD01000006">
    <property type="protein sequence ID" value="MSS36546.1"/>
    <property type="molecule type" value="Genomic_DNA"/>
</dbReference>
<keyword evidence="9" id="KW-1003">Cell membrane</keyword>
<feature type="transmembrane region" description="Helical" evidence="9">
    <location>
        <begin position="214"/>
        <end position="235"/>
    </location>
</feature>
<sequence>MQYSYKTMTTRLNELSLWMKVTIILAALAIVRIGSNIPLPFVNREYIQALLDVEGLGFLNAITGGSMLQMSFFALSVSPYITASIIIQLMTVVSPTLDEMRKDGKTGMDKYKKITQATGVALALLQAAGMAIGLGSQGLLTPYNPVTVLGATLIWTAGGVFIIFLGEFLDKLELGSGISMILFCNIVASIPSDIRSIYEVFTVSGPAVVQATKIIAFALIILGVIAACVVCSGTLKQLPVVQTRKLTGSAKSTFPIPLMTCSVMPVIFAGSIMSMPILIAQFVPTLQSGVAGHIIRTMNTSAWFDPAMPLYSVGAIVYALLTTAFTYFYLEIGFNATEIAENLKKSGAVIPGLRPGKPTEERIRNISTRVALLGNTIMTGIILFMYCVCSVSGLGTLSIAGTSCFICVNVVLEEKKKIESNLSLRMKKARTFLLAGNRIAV</sequence>
<dbReference type="PANTHER" id="PTHR10906">
    <property type="entry name" value="SECY/SEC61-ALPHA FAMILY MEMBER"/>
    <property type="match status" value="1"/>
</dbReference>
<evidence type="ECO:0000256" key="10">
    <source>
        <dbReference type="RuleBase" id="RU004349"/>
    </source>
</evidence>
<keyword evidence="8 9" id="KW-0472">Membrane</keyword>
<keyword evidence="5 9" id="KW-0653">Protein transport</keyword>
<dbReference type="NCBIfam" id="TIGR00967">
    <property type="entry name" value="3a0501s007"/>
    <property type="match status" value="1"/>
</dbReference>
<dbReference type="GO" id="GO:0006605">
    <property type="term" value="P:protein targeting"/>
    <property type="evidence" value="ECO:0007669"/>
    <property type="project" value="UniProtKB-UniRule"/>
</dbReference>
<keyword evidence="12" id="KW-1185">Reference proteome</keyword>
<proteinExistence type="inferred from homology"/>
<comment type="subcellular location">
    <subcellularLocation>
        <location evidence="9">Cell membrane</location>
        <topology evidence="9">Multi-pass membrane protein</topology>
    </subcellularLocation>
    <subcellularLocation>
        <location evidence="1">Membrane</location>
        <topology evidence="1">Multi-pass membrane protein</topology>
    </subcellularLocation>
</comment>
<comment type="similarity">
    <text evidence="2 9 10">Belongs to the SecY/SEC61-alpha family.</text>
</comment>
<keyword evidence="7 9" id="KW-0811">Translocation</keyword>
<comment type="function">
    <text evidence="9">The central subunit of the protein translocation channel SecYEG. Consists of two halves formed by TMs 1-5 and 6-10. These two domains form a lateral gate at the front which open onto the bilayer between TMs 2 and 7, and are clamped together by SecE at the back. The channel is closed by both a pore ring composed of hydrophobic SecY resides and a short helix (helix 2A) on the extracellular side of the membrane which forms a plug. The plug probably moves laterally to allow the channel to open. The ring and the pore may move independently.</text>
</comment>
<feature type="transmembrane region" description="Helical" evidence="9">
    <location>
        <begin position="177"/>
        <end position="194"/>
    </location>
</feature>
<evidence type="ECO:0000256" key="6">
    <source>
        <dbReference type="ARBA" id="ARBA00022989"/>
    </source>
</evidence>
<dbReference type="SUPFAM" id="SSF103491">
    <property type="entry name" value="Preprotein translocase SecY subunit"/>
    <property type="match status" value="1"/>
</dbReference>
<evidence type="ECO:0000256" key="3">
    <source>
        <dbReference type="ARBA" id="ARBA00022448"/>
    </source>
</evidence>
<dbReference type="PRINTS" id="PR00303">
    <property type="entry name" value="SECYTRNLCASE"/>
</dbReference>
<keyword evidence="6 9" id="KW-1133">Transmembrane helix</keyword>